<protein>
    <submittedName>
        <fullName evidence="1">Uncharacterized protein</fullName>
    </submittedName>
</protein>
<dbReference type="EMBL" id="JAAVMX010000001">
    <property type="protein sequence ID" value="KAF4513278.1"/>
    <property type="molecule type" value="Genomic_DNA"/>
</dbReference>
<organism evidence="1 2">
    <name type="scientific">Ophiocordyceps sinensis</name>
    <dbReference type="NCBI Taxonomy" id="72228"/>
    <lineage>
        <taxon>Eukaryota</taxon>
        <taxon>Fungi</taxon>
        <taxon>Dikarya</taxon>
        <taxon>Ascomycota</taxon>
        <taxon>Pezizomycotina</taxon>
        <taxon>Sordariomycetes</taxon>
        <taxon>Hypocreomycetidae</taxon>
        <taxon>Hypocreales</taxon>
        <taxon>Ophiocordycipitaceae</taxon>
        <taxon>Ophiocordyceps</taxon>
    </lineage>
</organism>
<dbReference type="AlphaFoldDB" id="A0A8H4PZI0"/>
<name>A0A8H4PZI0_9HYPO</name>
<accession>A0A8H4PZI0</accession>
<evidence type="ECO:0000313" key="2">
    <source>
        <dbReference type="Proteomes" id="UP000557566"/>
    </source>
</evidence>
<reference evidence="1 2" key="1">
    <citation type="journal article" date="2020" name="Genome Biol. Evol.">
        <title>A new high-quality draft genome assembly of the Chinese cordyceps Ophiocordyceps sinensis.</title>
        <authorList>
            <person name="Shu R."/>
            <person name="Zhang J."/>
            <person name="Meng Q."/>
            <person name="Zhang H."/>
            <person name="Zhou G."/>
            <person name="Li M."/>
            <person name="Wu P."/>
            <person name="Zhao Y."/>
            <person name="Chen C."/>
            <person name="Qin Q."/>
        </authorList>
    </citation>
    <scope>NUCLEOTIDE SEQUENCE [LARGE SCALE GENOMIC DNA]</scope>
    <source>
        <strain evidence="1 2">IOZ07</strain>
    </source>
</reference>
<dbReference type="OrthoDB" id="3599317at2759"/>
<sequence length="159" mass="17668">MVTDHMGLPPIPLMICTDSYSLYECLVKLGTNAKSSTMSSLKDYSFTKLKGSVNFSAWSLRMESVFIREKLSPAILDATHTKSQDCLALIRLMVDDGPLSQIKHHTSVKAAWDALKTLYNPVNQAIQSPLFSLIPPPISTLLATKEKRLMIDIMAPRQS</sequence>
<keyword evidence="2" id="KW-1185">Reference proteome</keyword>
<proteinExistence type="predicted"/>
<comment type="caution">
    <text evidence="1">The sequence shown here is derived from an EMBL/GenBank/DDBJ whole genome shotgun (WGS) entry which is preliminary data.</text>
</comment>
<gene>
    <name evidence="1" type="ORF">G6O67_000568</name>
</gene>
<evidence type="ECO:0000313" key="1">
    <source>
        <dbReference type="EMBL" id="KAF4513278.1"/>
    </source>
</evidence>
<dbReference type="Proteomes" id="UP000557566">
    <property type="component" value="Unassembled WGS sequence"/>
</dbReference>